<evidence type="ECO:0000313" key="2">
    <source>
        <dbReference type="Proteomes" id="UP000034324"/>
    </source>
</evidence>
<accession>A0A0G0KTF0</accession>
<name>A0A0G0KTF0_9BACT</name>
<evidence type="ECO:0000313" key="1">
    <source>
        <dbReference type="EMBL" id="KKQ78800.1"/>
    </source>
</evidence>
<proteinExistence type="predicted"/>
<dbReference type="Proteomes" id="UP000034324">
    <property type="component" value="Unassembled WGS sequence"/>
</dbReference>
<sequence>MGEIIPFPRRDKSRRVTPLQGRAALLAGIEPISLEAWRRNRHRRDLSEEEIDLLAEQQRRRGPENP</sequence>
<comment type="caution">
    <text evidence="1">The sequence shown here is derived from an EMBL/GenBank/DDBJ whole genome shotgun (WGS) entry which is preliminary data.</text>
</comment>
<protein>
    <submittedName>
        <fullName evidence="1">Uncharacterized protein</fullName>
    </submittedName>
</protein>
<gene>
    <name evidence="1" type="ORF">US99_C0011G0015</name>
</gene>
<dbReference type="AlphaFoldDB" id="A0A0G0KTF0"/>
<organism evidence="1 2">
    <name type="scientific">Candidatus Daviesbacteria bacterium GW2011_GWF2_38_6</name>
    <dbReference type="NCBI Taxonomy" id="1618432"/>
    <lineage>
        <taxon>Bacteria</taxon>
        <taxon>Candidatus Daviesiibacteriota</taxon>
    </lineage>
</organism>
<dbReference type="EMBL" id="LBVC01000011">
    <property type="protein sequence ID" value="KKQ78800.1"/>
    <property type="molecule type" value="Genomic_DNA"/>
</dbReference>
<reference evidence="1 2" key="1">
    <citation type="journal article" date="2015" name="Nature">
        <title>rRNA introns, odd ribosomes, and small enigmatic genomes across a large radiation of phyla.</title>
        <authorList>
            <person name="Brown C.T."/>
            <person name="Hug L.A."/>
            <person name="Thomas B.C."/>
            <person name="Sharon I."/>
            <person name="Castelle C.J."/>
            <person name="Singh A."/>
            <person name="Wilkins M.J."/>
            <person name="Williams K.H."/>
            <person name="Banfield J.F."/>
        </authorList>
    </citation>
    <scope>NUCLEOTIDE SEQUENCE [LARGE SCALE GENOMIC DNA]</scope>
</reference>